<dbReference type="Pfam" id="PF06029">
    <property type="entry name" value="AlkA_N"/>
    <property type="match status" value="1"/>
</dbReference>
<feature type="domain" description="DNA-3-methyladenine glycosylase AlkA N-terminal" evidence="6">
    <location>
        <begin position="15"/>
        <end position="131"/>
    </location>
</feature>
<dbReference type="EMBL" id="BPRC01000001">
    <property type="protein sequence ID" value="GJE63532.1"/>
    <property type="molecule type" value="Genomic_DNA"/>
</dbReference>
<gene>
    <name evidence="7" type="primary">alkA</name>
    <name evidence="7" type="ORF">LNAOJCKE_0729</name>
</gene>
<dbReference type="SMART" id="SM00478">
    <property type="entry name" value="ENDO3c"/>
    <property type="match status" value="1"/>
</dbReference>
<dbReference type="PANTHER" id="PTHR43003">
    <property type="entry name" value="DNA-3-METHYLADENINE GLYCOSYLASE"/>
    <property type="match status" value="1"/>
</dbReference>
<evidence type="ECO:0000256" key="3">
    <source>
        <dbReference type="ARBA" id="ARBA00022763"/>
    </source>
</evidence>
<keyword evidence="8" id="KW-1185">Reference proteome</keyword>
<dbReference type="Gene3D" id="3.30.310.20">
    <property type="entry name" value="DNA-3-methyladenine glycosylase AlkA, N-terminal domain"/>
    <property type="match status" value="1"/>
</dbReference>
<evidence type="ECO:0000259" key="5">
    <source>
        <dbReference type="SMART" id="SM00478"/>
    </source>
</evidence>
<reference evidence="7" key="1">
    <citation type="journal article" date="2021" name="Front. Microbiol.">
        <title>Comprehensive Comparative Genomics and Phenotyping of Methylobacterium Species.</title>
        <authorList>
            <person name="Alessa O."/>
            <person name="Ogura Y."/>
            <person name="Fujitani Y."/>
            <person name="Takami H."/>
            <person name="Hayashi T."/>
            <person name="Sahin N."/>
            <person name="Tani A."/>
        </authorList>
    </citation>
    <scope>NUCLEOTIDE SEQUENCE</scope>
    <source>
        <strain evidence="7">NBRC 15686</strain>
    </source>
</reference>
<evidence type="ECO:0000313" key="8">
    <source>
        <dbReference type="Proteomes" id="UP001055039"/>
    </source>
</evidence>
<dbReference type="InterPro" id="IPR011257">
    <property type="entry name" value="DNA_glycosylase"/>
</dbReference>
<keyword evidence="3" id="KW-0227">DNA damage</keyword>
<name>A0ABQ4UAP3_9HYPH</name>
<dbReference type="Pfam" id="PF00730">
    <property type="entry name" value="HhH-GPD"/>
    <property type="match status" value="1"/>
</dbReference>
<dbReference type="CDD" id="cd00056">
    <property type="entry name" value="ENDO3c"/>
    <property type="match status" value="1"/>
</dbReference>
<reference evidence="7" key="2">
    <citation type="submission" date="2021-08" db="EMBL/GenBank/DDBJ databases">
        <authorList>
            <person name="Tani A."/>
            <person name="Ola A."/>
            <person name="Ogura Y."/>
            <person name="Katsura K."/>
            <person name="Hayashi T."/>
        </authorList>
    </citation>
    <scope>NUCLEOTIDE SEQUENCE</scope>
    <source>
        <strain evidence="7">NBRC 15686</strain>
    </source>
</reference>
<dbReference type="Gene3D" id="1.10.340.30">
    <property type="entry name" value="Hypothetical protein, domain 2"/>
    <property type="match status" value="1"/>
</dbReference>
<protein>
    <recommendedName>
        <fullName evidence="2">DNA-3-methyladenine glycosylase II</fullName>
        <ecNumber evidence="2">3.2.2.21</ecNumber>
    </recommendedName>
</protein>
<comment type="caution">
    <text evidence="7">The sequence shown here is derived from an EMBL/GenBank/DDBJ whole genome shotgun (WGS) entry which is preliminary data.</text>
</comment>
<organism evidence="7 8">
    <name type="scientific">Methylorubrum aminovorans</name>
    <dbReference type="NCBI Taxonomy" id="269069"/>
    <lineage>
        <taxon>Bacteria</taxon>
        <taxon>Pseudomonadati</taxon>
        <taxon>Pseudomonadota</taxon>
        <taxon>Alphaproteobacteria</taxon>
        <taxon>Hyphomicrobiales</taxon>
        <taxon>Methylobacteriaceae</taxon>
        <taxon>Methylorubrum</taxon>
    </lineage>
</organism>
<dbReference type="SUPFAM" id="SSF48150">
    <property type="entry name" value="DNA-glycosylase"/>
    <property type="match status" value="1"/>
</dbReference>
<evidence type="ECO:0000256" key="1">
    <source>
        <dbReference type="ARBA" id="ARBA00000086"/>
    </source>
</evidence>
<dbReference type="Proteomes" id="UP001055039">
    <property type="component" value="Unassembled WGS sequence"/>
</dbReference>
<dbReference type="InterPro" id="IPR051912">
    <property type="entry name" value="Alkylbase_DNA_Glycosylase/TA"/>
</dbReference>
<dbReference type="RefSeq" id="WP_238222439.1">
    <property type="nucleotide sequence ID" value="NZ_BAAADH010000020.1"/>
</dbReference>
<evidence type="ECO:0000256" key="4">
    <source>
        <dbReference type="ARBA" id="ARBA00023204"/>
    </source>
</evidence>
<dbReference type="SMART" id="SM01009">
    <property type="entry name" value="AlkA_N"/>
    <property type="match status" value="1"/>
</dbReference>
<sequence length="308" mass="33090">MTLAPLPTAREADAHVTLAVRPPYDWAHLERFFADHASPGVEIVSPGRYARTFSLDGRRGTLSVRPEADTLSVHIHGLDAQHARGAILARVRTMFDLDADPRAITHGLGRDPLTATLVARRPGLRMPGAFDGFELAVRAILGQQVSVAAATRLAGRLVAAFGTPLTPEEQGEESGLTHLFPTPEQLVEAEISLVLNMPRARGRAIQGLAAAMRATPDLFAPGGRLDETIGRLIALPGIGEWTAHYVAMRAMAQADAFPAGDVGLMRALDTGAGRPNRAALLGRAEAWRPWRAYAAIHLWAEDAARRTP</sequence>
<dbReference type="EC" id="3.2.2.21" evidence="2"/>
<proteinExistence type="predicted"/>
<evidence type="ECO:0000259" key="6">
    <source>
        <dbReference type="SMART" id="SM01009"/>
    </source>
</evidence>
<dbReference type="Gene3D" id="1.10.1670.10">
    <property type="entry name" value="Helix-hairpin-Helix base-excision DNA repair enzymes (C-terminal)"/>
    <property type="match status" value="1"/>
</dbReference>
<dbReference type="SUPFAM" id="SSF55945">
    <property type="entry name" value="TATA-box binding protein-like"/>
    <property type="match status" value="1"/>
</dbReference>
<dbReference type="PANTHER" id="PTHR43003:SF13">
    <property type="entry name" value="DNA-3-METHYLADENINE GLYCOSYLASE 2"/>
    <property type="match status" value="1"/>
</dbReference>
<dbReference type="InterPro" id="IPR003265">
    <property type="entry name" value="HhH-GPD_domain"/>
</dbReference>
<keyword evidence="4" id="KW-0234">DNA repair</keyword>
<comment type="catalytic activity">
    <reaction evidence="1">
        <text>Hydrolysis of alkylated DNA, releasing 3-methyladenine, 3-methylguanine, 7-methylguanine and 7-methyladenine.</text>
        <dbReference type="EC" id="3.2.2.21"/>
    </reaction>
</comment>
<evidence type="ECO:0000256" key="2">
    <source>
        <dbReference type="ARBA" id="ARBA00012000"/>
    </source>
</evidence>
<feature type="domain" description="HhH-GPD" evidence="5">
    <location>
        <begin position="141"/>
        <end position="303"/>
    </location>
</feature>
<dbReference type="InterPro" id="IPR010316">
    <property type="entry name" value="AlkA_N"/>
</dbReference>
<evidence type="ECO:0000313" key="7">
    <source>
        <dbReference type="EMBL" id="GJE63532.1"/>
    </source>
</evidence>
<dbReference type="InterPro" id="IPR023170">
    <property type="entry name" value="HhH_base_excis_C"/>
</dbReference>
<dbReference type="InterPro" id="IPR037046">
    <property type="entry name" value="AlkA_N_sf"/>
</dbReference>
<accession>A0ABQ4UAP3</accession>